<keyword evidence="7" id="KW-1185">Reference proteome</keyword>
<evidence type="ECO:0000313" key="6">
    <source>
        <dbReference type="EMBL" id="TQV70676.1"/>
    </source>
</evidence>
<protein>
    <submittedName>
        <fullName evidence="6">LysR family transcriptional regulator</fullName>
    </submittedName>
</protein>
<dbReference type="OrthoDB" id="6787458at2"/>
<reference evidence="6 7" key="1">
    <citation type="submission" date="2019-06" db="EMBL/GenBank/DDBJ databases">
        <title>Whole genome sequence for Cellvibrionaceae sp. R142.</title>
        <authorList>
            <person name="Wang G."/>
        </authorList>
    </citation>
    <scope>NUCLEOTIDE SEQUENCE [LARGE SCALE GENOMIC DNA]</scope>
    <source>
        <strain evidence="6 7">R142</strain>
    </source>
</reference>
<dbReference type="GO" id="GO:0043565">
    <property type="term" value="F:sequence-specific DNA binding"/>
    <property type="evidence" value="ECO:0007669"/>
    <property type="project" value="TreeGrafter"/>
</dbReference>
<dbReference type="PROSITE" id="PS50931">
    <property type="entry name" value="HTH_LYSR"/>
    <property type="match status" value="1"/>
</dbReference>
<dbReference type="InterPro" id="IPR036390">
    <property type="entry name" value="WH_DNA-bd_sf"/>
</dbReference>
<keyword evidence="2" id="KW-0805">Transcription regulation</keyword>
<dbReference type="Pfam" id="PF03466">
    <property type="entry name" value="LysR_substrate"/>
    <property type="match status" value="1"/>
</dbReference>
<sequence>MLLPRRQLPLNALRAFETAARHSNLRSAARELGVTHGAVSRQVRQLEGRLGVTLFERSHNRLSLTSAGQRLMQTVGEAFDQIARSTLYLDPDSMAGSLVIGSTPSITLGWLLRVIGEFHGKYPEVQLELRNITPEEKNLPAALDVAICYGLPEAGPRAVSVLFTEQYFPVCSPALISSGEPLRRPQDLLKYPLLDDQHNHWTRWFEHLGASTPNPVKRLFVQESYQVISAVREGYGVGLVDRIEVARDLRQGNLVALFEDRVAAPHSHYLVHDPEPQLTLRARVFVEFLHQSLQVLLA</sequence>
<dbReference type="InterPro" id="IPR036388">
    <property type="entry name" value="WH-like_DNA-bd_sf"/>
</dbReference>
<dbReference type="Pfam" id="PF00126">
    <property type="entry name" value="HTH_1"/>
    <property type="match status" value="1"/>
</dbReference>
<evidence type="ECO:0000256" key="2">
    <source>
        <dbReference type="ARBA" id="ARBA00023015"/>
    </source>
</evidence>
<evidence type="ECO:0000256" key="3">
    <source>
        <dbReference type="ARBA" id="ARBA00023125"/>
    </source>
</evidence>
<dbReference type="Gene3D" id="3.40.190.10">
    <property type="entry name" value="Periplasmic binding protein-like II"/>
    <property type="match status" value="2"/>
</dbReference>
<dbReference type="AlphaFoldDB" id="A0A545T0D0"/>
<proteinExistence type="inferred from homology"/>
<dbReference type="PANTHER" id="PTHR30537:SF74">
    <property type="entry name" value="HTH-TYPE TRANSCRIPTIONAL REGULATOR TRPI"/>
    <property type="match status" value="1"/>
</dbReference>
<dbReference type="InterPro" id="IPR005119">
    <property type="entry name" value="LysR_subst-bd"/>
</dbReference>
<keyword evidence="3" id="KW-0238">DNA-binding</keyword>
<dbReference type="InterPro" id="IPR000847">
    <property type="entry name" value="LysR_HTH_N"/>
</dbReference>
<comment type="caution">
    <text evidence="6">The sequence shown here is derived from an EMBL/GenBank/DDBJ whole genome shotgun (WGS) entry which is preliminary data.</text>
</comment>
<comment type="similarity">
    <text evidence="1">Belongs to the LysR transcriptional regulatory family.</text>
</comment>
<gene>
    <name evidence="6" type="ORF">FKG94_20300</name>
</gene>
<dbReference type="Proteomes" id="UP000319732">
    <property type="component" value="Unassembled WGS sequence"/>
</dbReference>
<evidence type="ECO:0000256" key="4">
    <source>
        <dbReference type="ARBA" id="ARBA00023163"/>
    </source>
</evidence>
<dbReference type="PRINTS" id="PR00039">
    <property type="entry name" value="HTHLYSR"/>
</dbReference>
<dbReference type="InterPro" id="IPR058163">
    <property type="entry name" value="LysR-type_TF_proteobact-type"/>
</dbReference>
<accession>A0A545T0D0</accession>
<dbReference type="RefSeq" id="WP_142928777.1">
    <property type="nucleotide sequence ID" value="NZ_ML660101.1"/>
</dbReference>
<evidence type="ECO:0000259" key="5">
    <source>
        <dbReference type="PROSITE" id="PS50931"/>
    </source>
</evidence>
<dbReference type="SUPFAM" id="SSF46785">
    <property type="entry name" value="Winged helix' DNA-binding domain"/>
    <property type="match status" value="1"/>
</dbReference>
<dbReference type="GO" id="GO:0003700">
    <property type="term" value="F:DNA-binding transcription factor activity"/>
    <property type="evidence" value="ECO:0007669"/>
    <property type="project" value="InterPro"/>
</dbReference>
<dbReference type="Gene3D" id="1.10.10.10">
    <property type="entry name" value="Winged helix-like DNA-binding domain superfamily/Winged helix DNA-binding domain"/>
    <property type="match status" value="1"/>
</dbReference>
<dbReference type="SUPFAM" id="SSF53850">
    <property type="entry name" value="Periplasmic binding protein-like II"/>
    <property type="match status" value="1"/>
</dbReference>
<evidence type="ECO:0000313" key="7">
    <source>
        <dbReference type="Proteomes" id="UP000319732"/>
    </source>
</evidence>
<keyword evidence="4" id="KW-0804">Transcription</keyword>
<dbReference type="PANTHER" id="PTHR30537">
    <property type="entry name" value="HTH-TYPE TRANSCRIPTIONAL REGULATOR"/>
    <property type="match status" value="1"/>
</dbReference>
<dbReference type="FunFam" id="1.10.10.10:FF:000038">
    <property type="entry name" value="Glycine cleavage system transcriptional activator"/>
    <property type="match status" value="1"/>
</dbReference>
<name>A0A545T0D0_9GAMM</name>
<organism evidence="6 7">
    <name type="scientific">Exilibacterium tricleocarpae</name>
    <dbReference type="NCBI Taxonomy" id="2591008"/>
    <lineage>
        <taxon>Bacteria</taxon>
        <taxon>Pseudomonadati</taxon>
        <taxon>Pseudomonadota</taxon>
        <taxon>Gammaproteobacteria</taxon>
        <taxon>Cellvibrionales</taxon>
        <taxon>Cellvibrionaceae</taxon>
        <taxon>Exilibacterium</taxon>
    </lineage>
</organism>
<dbReference type="GO" id="GO:0006351">
    <property type="term" value="P:DNA-templated transcription"/>
    <property type="evidence" value="ECO:0007669"/>
    <property type="project" value="TreeGrafter"/>
</dbReference>
<feature type="domain" description="HTH lysR-type" evidence="5">
    <location>
        <begin position="8"/>
        <end position="65"/>
    </location>
</feature>
<dbReference type="EMBL" id="VHSG01000023">
    <property type="protein sequence ID" value="TQV70676.1"/>
    <property type="molecule type" value="Genomic_DNA"/>
</dbReference>
<evidence type="ECO:0000256" key="1">
    <source>
        <dbReference type="ARBA" id="ARBA00009437"/>
    </source>
</evidence>